<dbReference type="RefSeq" id="WP_342373538.1">
    <property type="nucleotide sequence ID" value="NZ_CP115965.1"/>
</dbReference>
<accession>A0ABZ3CF77</accession>
<feature type="region of interest" description="Disordered" evidence="1">
    <location>
        <begin position="45"/>
        <end position="71"/>
    </location>
</feature>
<evidence type="ECO:0000313" key="3">
    <source>
        <dbReference type="Proteomes" id="UP001434337"/>
    </source>
</evidence>
<evidence type="ECO:0000256" key="1">
    <source>
        <dbReference type="SAM" id="MobiDB-lite"/>
    </source>
</evidence>
<dbReference type="EMBL" id="CP115965">
    <property type="protein sequence ID" value="WZX00158.1"/>
    <property type="molecule type" value="Genomic_DNA"/>
</dbReference>
<proteinExistence type="predicted"/>
<evidence type="ECO:0000313" key="2">
    <source>
        <dbReference type="EMBL" id="WZX00158.1"/>
    </source>
</evidence>
<keyword evidence="3" id="KW-1185">Reference proteome</keyword>
<protein>
    <recommendedName>
        <fullName evidence="4">XRE family transcriptional regulator</fullName>
    </recommendedName>
</protein>
<evidence type="ECO:0008006" key="4">
    <source>
        <dbReference type="Google" id="ProtNLM"/>
    </source>
</evidence>
<sequence length="243" mass="26455">MADTPSISDRINALFKTTEDGSASIHGASRGLGVSRDTVRRMLAGQHSPKGLQALQAAERTESRRPAWVGGHDSGTSIGALFAHDQRPTDLPGSRDIRGQLEFIAARNAKGGIDREATGRALGVSGRTIGRWLTGQSRPKQAHQEEIRREVRATSLAGNDAAMDRAYTTTSLKIRFNSRISNDVRNRVVSRRFDPQAMREAQLAWINSGDEGLSEFLARDLELNYFGPSAPDAEVTDILDTSS</sequence>
<reference evidence="2 3" key="1">
    <citation type="journal article" date="2023" name="Environ Microbiome">
        <title>A coral-associated actinobacterium mitigates coral bleaching under heat stress.</title>
        <authorList>
            <person name="Li J."/>
            <person name="Zou Y."/>
            <person name="Li Q."/>
            <person name="Zhang J."/>
            <person name="Bourne D.G."/>
            <person name="Lyu Y."/>
            <person name="Liu C."/>
            <person name="Zhang S."/>
        </authorList>
    </citation>
    <scope>NUCLEOTIDE SEQUENCE [LARGE SCALE GENOMIC DNA]</scope>
    <source>
        <strain evidence="2 3">SCSIO 13291</strain>
    </source>
</reference>
<gene>
    <name evidence="2" type="ORF">PCC79_08250</name>
</gene>
<dbReference type="Proteomes" id="UP001434337">
    <property type="component" value="Chromosome"/>
</dbReference>
<name>A0ABZ3CF77_9ACTN</name>
<organism evidence="2 3">
    <name type="scientific">Propioniciclava soli</name>
    <dbReference type="NCBI Taxonomy" id="2775081"/>
    <lineage>
        <taxon>Bacteria</taxon>
        <taxon>Bacillati</taxon>
        <taxon>Actinomycetota</taxon>
        <taxon>Actinomycetes</taxon>
        <taxon>Propionibacteriales</taxon>
        <taxon>Propionibacteriaceae</taxon>
        <taxon>Propioniciclava</taxon>
    </lineage>
</organism>